<feature type="domain" description="HTH OST-type" evidence="1">
    <location>
        <begin position="196"/>
        <end position="274"/>
    </location>
</feature>
<proteinExistence type="predicted"/>
<dbReference type="RefSeq" id="WP_011200160.1">
    <property type="nucleotide sequence ID" value="NC_006300.1"/>
</dbReference>
<dbReference type="AlphaFoldDB" id="Q65TX0"/>
<dbReference type="PANTHER" id="PTHR35811">
    <property type="entry name" value="SLR1870 PROTEIN"/>
    <property type="match status" value="1"/>
</dbReference>
<accession>Q65TX0</accession>
<name>Q65TX0_MANSM</name>
<dbReference type="PANTHER" id="PTHR35811:SF1">
    <property type="entry name" value="HTH OST-TYPE DOMAIN-CONTAINING PROTEIN"/>
    <property type="match status" value="1"/>
</dbReference>
<dbReference type="CDD" id="cd11297">
    <property type="entry name" value="PIN_LabA-like_N_1"/>
    <property type="match status" value="1"/>
</dbReference>
<dbReference type="Gene3D" id="3.40.50.1010">
    <property type="entry name" value="5'-nuclease"/>
    <property type="match status" value="1"/>
</dbReference>
<dbReference type="InterPro" id="IPR025605">
    <property type="entry name" value="OST-HTH/LOTUS_dom"/>
</dbReference>
<dbReference type="Pfam" id="PF12872">
    <property type="entry name" value="OST-HTH"/>
    <property type="match status" value="1"/>
</dbReference>
<dbReference type="Proteomes" id="UP000000607">
    <property type="component" value="Chromosome"/>
</dbReference>
<dbReference type="eggNOG" id="COG1432">
    <property type="taxonomic scope" value="Bacteria"/>
</dbReference>
<gene>
    <name evidence="2" type="ordered locus">MS0983</name>
</gene>
<dbReference type="Gene3D" id="3.30.420.610">
    <property type="entry name" value="LOTUS domain-like"/>
    <property type="match status" value="1"/>
</dbReference>
<dbReference type="InterPro" id="IPR021139">
    <property type="entry name" value="NYN"/>
</dbReference>
<protein>
    <recommendedName>
        <fullName evidence="1">HTH OST-type domain-containing protein</fullName>
    </recommendedName>
</protein>
<evidence type="ECO:0000313" key="2">
    <source>
        <dbReference type="EMBL" id="AAU37590.1"/>
    </source>
</evidence>
<dbReference type="PROSITE" id="PS51644">
    <property type="entry name" value="HTH_OST"/>
    <property type="match status" value="1"/>
</dbReference>
<dbReference type="GO" id="GO:0004540">
    <property type="term" value="F:RNA nuclease activity"/>
    <property type="evidence" value="ECO:0007669"/>
    <property type="project" value="InterPro"/>
</dbReference>
<dbReference type="InterPro" id="IPR041966">
    <property type="entry name" value="LOTUS-like"/>
</dbReference>
<dbReference type="HOGENOM" id="CLU_034061_0_0_6"/>
<dbReference type="CDD" id="cd10146">
    <property type="entry name" value="LabA_like_C"/>
    <property type="match status" value="1"/>
</dbReference>
<evidence type="ECO:0000313" key="3">
    <source>
        <dbReference type="Proteomes" id="UP000000607"/>
    </source>
</evidence>
<dbReference type="Pfam" id="PF01936">
    <property type="entry name" value="NYN"/>
    <property type="match status" value="1"/>
</dbReference>
<sequence length="274" mass="31043">MSKIKTSFNVVEEKSAHLAVLIDADNASAQTIKAILEETTKFGEATVKRIYGNFVGDSGKWKAVINEYAIKPMQQFAYTKGKNATDGFMIIDAMDLLYTNRFDGFCIVSSDSDFTALAIRLKEQGVTVYGFGKKQTPEAFLNACSQFIYVENLLPELNDDKQVDITLPNASNTQKKVQQTENSTPTVSIDNQKIQSTELPIETIRKVFEQFDSEWVAMTAFGSTWKRLQVDIDPRSYGCKKFTDLVKKYPDVFDYKMETDSDTTQEHMYVKLKI</sequence>
<evidence type="ECO:0000259" key="1">
    <source>
        <dbReference type="PROSITE" id="PS51644"/>
    </source>
</evidence>
<dbReference type="EMBL" id="AE016827">
    <property type="protein sequence ID" value="AAU37590.1"/>
    <property type="molecule type" value="Genomic_DNA"/>
</dbReference>
<keyword evidence="3" id="KW-1185">Reference proteome</keyword>
<reference evidence="2 3" key="1">
    <citation type="journal article" date="2004" name="Nat. Biotechnol.">
        <title>The genome sequence of the capnophilic rumen bacterium Mannheimia succiniciproducens.</title>
        <authorList>
            <person name="Hong S.H."/>
            <person name="Kim J.S."/>
            <person name="Lee S.Y."/>
            <person name="In Y.H."/>
            <person name="Choi S.S."/>
            <person name="Rih J.-K."/>
            <person name="Kim C.H."/>
            <person name="Jeong H."/>
            <person name="Hur C.G."/>
            <person name="Kim J.J."/>
        </authorList>
    </citation>
    <scope>NUCLEOTIDE SEQUENCE [LARGE SCALE GENOMIC DNA]</scope>
    <source>
        <strain evidence="3">KCTC 0769BP / MBEL55E</strain>
    </source>
</reference>
<dbReference type="STRING" id="221988.MS0983"/>
<dbReference type="OrthoDB" id="9783963at2"/>
<dbReference type="KEGG" id="msu:MS0983"/>
<organism evidence="2 3">
    <name type="scientific">Mannheimia succiniciproducens (strain KCTC 0769BP / MBEL55E)</name>
    <dbReference type="NCBI Taxonomy" id="221988"/>
    <lineage>
        <taxon>Bacteria</taxon>
        <taxon>Pseudomonadati</taxon>
        <taxon>Pseudomonadota</taxon>
        <taxon>Gammaproteobacteria</taxon>
        <taxon>Pasteurellales</taxon>
        <taxon>Pasteurellaceae</taxon>
        <taxon>Basfia</taxon>
    </lineage>
</organism>